<feature type="topological domain" description="Perinuclear space" evidence="8">
    <location>
        <begin position="3413"/>
        <end position="3432"/>
    </location>
</feature>
<keyword evidence="4" id="KW-0677">Repeat</keyword>
<dbReference type="Pfam" id="PF00435">
    <property type="entry name" value="Spectrin"/>
    <property type="match status" value="2"/>
</dbReference>
<feature type="region of interest" description="Disordered" evidence="10">
    <location>
        <begin position="407"/>
        <end position="426"/>
    </location>
</feature>
<keyword evidence="9" id="KW-0175">Coiled coil</keyword>
<accession>A0AAE1HZH6</accession>
<evidence type="ECO:0000313" key="12">
    <source>
        <dbReference type="EMBL" id="KAK3930238.1"/>
    </source>
</evidence>
<dbReference type="InterPro" id="IPR002017">
    <property type="entry name" value="Spectrin_repeat"/>
</dbReference>
<evidence type="ECO:0000256" key="6">
    <source>
        <dbReference type="ARBA" id="ARBA00023136"/>
    </source>
</evidence>
<feature type="coiled-coil region" evidence="9">
    <location>
        <begin position="1492"/>
        <end position="1554"/>
    </location>
</feature>
<feature type="compositionally biased region" description="Polar residues" evidence="10">
    <location>
        <begin position="850"/>
        <end position="867"/>
    </location>
</feature>
<feature type="compositionally biased region" description="Polar residues" evidence="10">
    <location>
        <begin position="644"/>
        <end position="666"/>
    </location>
</feature>
<dbReference type="GO" id="GO:0005640">
    <property type="term" value="C:nuclear outer membrane"/>
    <property type="evidence" value="ECO:0007669"/>
    <property type="project" value="TreeGrafter"/>
</dbReference>
<evidence type="ECO:0000256" key="5">
    <source>
        <dbReference type="ARBA" id="ARBA00022989"/>
    </source>
</evidence>
<feature type="compositionally biased region" description="Polar residues" evidence="10">
    <location>
        <begin position="740"/>
        <end position="756"/>
    </location>
</feature>
<dbReference type="SUPFAM" id="SSF46966">
    <property type="entry name" value="Spectrin repeat"/>
    <property type="match status" value="5"/>
</dbReference>
<feature type="region of interest" description="Disordered" evidence="10">
    <location>
        <begin position="365"/>
        <end position="387"/>
    </location>
</feature>
<feature type="coiled-coil region" evidence="9">
    <location>
        <begin position="1983"/>
        <end position="2010"/>
    </location>
</feature>
<dbReference type="PANTHER" id="PTHR47535:SF10">
    <property type="entry name" value="MUSCLE-SPECIFIC PROTEIN 300 KDA"/>
    <property type="match status" value="1"/>
</dbReference>
<evidence type="ECO:0000256" key="10">
    <source>
        <dbReference type="SAM" id="MobiDB-lite"/>
    </source>
</evidence>
<feature type="compositionally biased region" description="Basic residues" evidence="10">
    <location>
        <begin position="629"/>
        <end position="639"/>
    </location>
</feature>
<evidence type="ECO:0000256" key="4">
    <source>
        <dbReference type="ARBA" id="ARBA00022737"/>
    </source>
</evidence>
<evidence type="ECO:0000256" key="2">
    <source>
        <dbReference type="ARBA" id="ARBA00008619"/>
    </source>
</evidence>
<keyword evidence="6 8" id="KW-0472">Membrane</keyword>
<feature type="compositionally biased region" description="Polar residues" evidence="10">
    <location>
        <begin position="794"/>
        <end position="815"/>
    </location>
</feature>
<reference evidence="12" key="2">
    <citation type="journal article" date="2023" name="BMC Genomics">
        <title>Pest status, molecular evolution, and epigenetic factors derived from the genome assembly of Frankliniella fusca, a thysanopteran phytovirus vector.</title>
        <authorList>
            <person name="Catto M.A."/>
            <person name="Labadie P.E."/>
            <person name="Jacobson A.L."/>
            <person name="Kennedy G.G."/>
            <person name="Srinivasan R."/>
            <person name="Hunt B.G."/>
        </authorList>
    </citation>
    <scope>NUCLEOTIDE SEQUENCE</scope>
    <source>
        <strain evidence="12">PL_HMW_Pooled</strain>
    </source>
</reference>
<reference evidence="12" key="1">
    <citation type="submission" date="2021-07" db="EMBL/GenBank/DDBJ databases">
        <authorList>
            <person name="Catto M.A."/>
            <person name="Jacobson A."/>
            <person name="Kennedy G."/>
            <person name="Labadie P."/>
            <person name="Hunt B.G."/>
            <person name="Srinivasan R."/>
        </authorList>
    </citation>
    <scope>NUCLEOTIDE SEQUENCE</scope>
    <source>
        <strain evidence="12">PL_HMW_Pooled</strain>
        <tissue evidence="12">Head</tissue>
    </source>
</reference>
<feature type="non-terminal residue" evidence="12">
    <location>
        <position position="3432"/>
    </location>
</feature>
<feature type="domain" description="KASH" evidence="11">
    <location>
        <begin position="3383"/>
        <end position="3432"/>
    </location>
</feature>
<dbReference type="GO" id="GO:0034993">
    <property type="term" value="C:meiotic nuclear membrane microtubule tethering complex"/>
    <property type="evidence" value="ECO:0007669"/>
    <property type="project" value="TreeGrafter"/>
</dbReference>
<sequence>MVKTVSDLPSPSPQTKVVMRKIRVITKRVGADGSVQETYEDREEPEVLTLEEFSQDHIRLARKVITILIHRDGGEDVTEELIDDSDQSDSKPSAFGRLIKKTKKILTKALSPEGEGSPQPDSACQVVQPQQVKIIRRIVRRVVIINGEEHEVEEIVDEPLEESDTEKCLVLSHLVSPKPHHKVIGEDGTNLNVLAGDHFGSTVSYVIVEETVPSVTTGRVFKTRKVIKKVTSPEGQEVVEEQNDEPLDVTDHAKSLLWVRKTTYITIDPDGRQHVTEEVEEPAIGDEASKVIATTVTTTRKTIQKVVSPDGKEHIYEKTVEVPEVGTVSATLLTPLTVSSLRSIEASGPSLEDVSKSSFDFISNERLSHKDATPTPQSRKSLKSKSESPTLVTRVVKIIRKVIGSNGKETTTEELHEEPVEVPKGENEAKYRRSRVVTIVVDPNGKEHVTELFIDEPQTPSPIGNVSIATSPMSPGLLEMEAGGTQTYNVSLQLQGKAGVKGPTPQVQSTVVVEKSGSHPTLELTKQWSTVDIPSPEVHETLIPAAEIKSLEDDLSVSSSLVESTDIFIPEDTVSSTDSPLPSEDLLRKDLHTPLSELDSGTKTFEHGYEPEDATTMDEFSLSEDFTRRGRKKTKKRQKLPVNWSDTETNLPKSSPATPSAATTVSEVDPTTEIQTAIIASVDSARSSAHTIPSSSPDEMVRIVEESVISSPSSPEARAGISSQLAKSIPVLERVPTQEGGAQTTTPVPQQISTEDLSVQTVVEPTMEESVQTSPHQQELTQSPTRKDPGLEEASQTSSPERPKLLSSQSQTVSMETKDDGMQTISPVPEPEKSTAEFSVQTETTKHSESSMQTSKPSSPKQVSVQSGEAGVQTPVPETDSQSVQTLAPMPSAESSVQTFSSTKEMAQQTTSPMQSVPREVATTVAAMQTSPLPIASDDDQTSSCSSDQPIEVTIKTSVTVLPGSDVSVTNVTLGKEEIKNIKSKARRGSQDKPKPTATHADASIHRNIELEPGSNIMTNVDVVLEPDVKTLTQNFIQGERPKEQQIEAAQPSKGPFSENRLNKTLRRVNRGSSYPSRRSNVLYLASVQGDQPLDPTEEEERVKQLLRILPKAKNEDKEESTVSILESIANWLQTIEYRILVLRETHSKEGPSTDRVKELGDLEEMAQRATKAIKDLDSLMGSQNQLSPYVKSLAEQGSDISELAKDAKKQQEDDLNKWNAFTQEVDVVHDLVLGTREQLGAIAASDGPARELLAHIDQIDVENSNHAVRVSQLLKMAHGLLRDFPGHDLPPEIYPLQDLIRQNRQDIAENKERVEQRIALAGEYVATLGELEQITDVAEALVSSPIAVKDLQNLQDEMQKHRKFFVNLSHCRGLLESLEGSLDPETRTAHSALHGRLHARASAILDAASSRSQEMALAASRWTLLDAGVREEKKWLQVARERQPDLGSVTCNDFDQYISLYQSLQSDVALHHARIQHLTNTAHLLQAMVSCAGLEETYDEYLETVLRLRDDVNDSVHRLVAFRESWRAYEVLMDRLGCWLSEAEQELDDMEKKTPTENMRRFWELKAQVEMHSQVRAEASAHLEAALRVIPVSDEMQRRAAHSAVDERWRRVVGRADAMQESLTSELKAQDVPVANKLKLLERELSELGAALDDMHGVIKTQEELSLYVERLQVMRHRAIHIQEDLSRLGLLPTAESDQVGALLGVARSLETTLSEEAEDAARLLEKLQALERGLAAVARDHRRDEDALRCCEASEGEDSQGVERAVLECEAVGRDLQDQWQELMALRQLLHSLPTGLRVSVSPSHLERRISASQDAHAGLEAKCQALLGLLATRLQLWKTFEERLEAVQSTVQEADYMVELLSVGTSLDLDRLVTATERLEAVRSSLSERGDLVGSLAAAAEPLRAVCCPEVAARVDAAVREAGEAWDGAQEQVELLTERYERVVDLWRRYRDAADQLRDFTDHLQLPPANLPPEELARAVQVTEEAVAAKQKRLEELRALAAEITESLGVGVAGQAANGGPGAGMPSTGGGAGAGAGGALLPLDAELAALDRRLAAVRDSISSLDKVADGRQKAEKQLSDTKAFLGSVRKEVSKPQRASESDAEAGERLVALREHLLQLGATEGQLQALRDKSAELTDHTPPATPDPARETSVVEILELWQQVFRDTFQQYRSLSARLVRSEDGVTALRLWQEYLLNLQAFLSAGLPGDYDALTQHEHQCEVHENLLTSQASVLLGGTGLERGDPAVARQLQELNTLHNATLARITERHAAVRARLDLWAAYRAAQAALLHWLQAMERERGRLQLRYISLRRLPQLAQRIGELLAKVPAGEQQAGELAALQGRLLAGCDEALATSVRMEHAAVAQRISNLRAGLETWRDFLVKLEVLAQEFDAGAAAADGELSDVARALDALEAPRAGAGDAATAAVRGLQQRLDDAVADLERLGVSEEKLKEAVSPTDLKATAQRVRLLWQKHADVEHRLRTRALALQEADSERQRYVQRADRFLRWAGEQAARLERLERGQPGGGGQLEPDLDMAAADPAEALRRLEASVSAEVELKRREADWLLQAPPAKDTAGARQQDPQALEARARVLDAWERVQALLRARSEKLQRVVETAAQLQRRLEELRARLYALEKELKRPLELDAPTQKAVNKRLKEHEDLQRRIEHEAKEFGDVNRLCDVVRGDCDPAAAASVVRGMESVEARWKSVCALSAERKRTIKDLWKLLQELIELCANQRKWLTGAERTVREVREAADGAVARRDLGRLVQRLDALLREVESRRNSLGVVETSYGRLSRELTNCPSLLGESRALAERWAAVGPQALELRQFLLTLAASHDKFEAAHREAVLALTQLDARLSQLQLQEPAARDPRQLQALTQDLESRSALLTTADQLGLELMRAAPQDEVERLQTLVDEYQGLWRDIGQRLDQLTQQQVDQGVQVTTLRFETEAAVQVDTLPKRLTARDGYLHELQAGLRELRVTTDRLEDLLVQGQGQGGQPGDASSLASSRALGKATAACEASHELVRHLHALLVQQCGMTPAEAMADEVAALEERFLALRERARLREREIRDLRSSYIRDYALYCSHGKLTCPLCSRRNWQQLDNDLWRLEKWLEHAEAEQSLQTNPPSSIEQLEDIIQDQREFLLNLDSHRSIVKSLNIVGVHLADHTDDEDRARELRARLASANTRWEAVCRAAGVWQTRLQTALMENDEFHQILEEQTRWLITTEENIQSTEPVDVTEDLVVIEAKYLKFRDLHAELERYEPRVMSLQEAADSLLRHTDAPVGAGSTLQRLTDLRLRLQSLRRLTALYCVKLGAVLGRSPDELDGSARAASLASLSSELLDQASGGQLQASSHSIQANADSGLGGDAVDTRVLTRGYRFLGRVLRASLPIQALMLLLLGVASLMPADQDYSCVLSNNFARSFEPML</sequence>
<feature type="coiled-coil region" evidence="9">
    <location>
        <begin position="1708"/>
        <end position="1742"/>
    </location>
</feature>
<evidence type="ECO:0000256" key="7">
    <source>
        <dbReference type="ARBA" id="ARBA00023242"/>
    </source>
</evidence>
<dbReference type="SMART" id="SM00150">
    <property type="entry name" value="SPEC"/>
    <property type="match status" value="7"/>
</dbReference>
<feature type="region of interest" description="Disordered" evidence="10">
    <location>
        <begin position="764"/>
        <end position="893"/>
    </location>
</feature>
<feature type="region of interest" description="Disordered" evidence="10">
    <location>
        <begin position="737"/>
        <end position="756"/>
    </location>
</feature>
<evidence type="ECO:0000256" key="1">
    <source>
        <dbReference type="ARBA" id="ARBA00004126"/>
    </source>
</evidence>
<evidence type="ECO:0000256" key="3">
    <source>
        <dbReference type="ARBA" id="ARBA00022692"/>
    </source>
</evidence>
<organism evidence="12 13">
    <name type="scientific">Frankliniella fusca</name>
    <dbReference type="NCBI Taxonomy" id="407009"/>
    <lineage>
        <taxon>Eukaryota</taxon>
        <taxon>Metazoa</taxon>
        <taxon>Ecdysozoa</taxon>
        <taxon>Arthropoda</taxon>
        <taxon>Hexapoda</taxon>
        <taxon>Insecta</taxon>
        <taxon>Pterygota</taxon>
        <taxon>Neoptera</taxon>
        <taxon>Paraneoptera</taxon>
        <taxon>Thysanoptera</taxon>
        <taxon>Terebrantia</taxon>
        <taxon>Thripoidea</taxon>
        <taxon>Thripidae</taxon>
        <taxon>Frankliniella</taxon>
    </lineage>
</organism>
<keyword evidence="3 8" id="KW-0812">Transmembrane</keyword>
<feature type="region of interest" description="Disordered" evidence="10">
    <location>
        <begin position="980"/>
        <end position="1003"/>
    </location>
</feature>
<evidence type="ECO:0000256" key="9">
    <source>
        <dbReference type="SAM" id="Coils"/>
    </source>
</evidence>
<keyword evidence="13" id="KW-1185">Reference proteome</keyword>
<dbReference type="SMART" id="SM01249">
    <property type="entry name" value="KASH"/>
    <property type="match status" value="1"/>
</dbReference>
<dbReference type="Pfam" id="PF10541">
    <property type="entry name" value="KASH"/>
    <property type="match status" value="1"/>
</dbReference>
<dbReference type="Gene3D" id="1.20.58.60">
    <property type="match status" value="6"/>
</dbReference>
<dbReference type="InterPro" id="IPR052403">
    <property type="entry name" value="LINC-complex_assoc"/>
</dbReference>
<dbReference type="InterPro" id="IPR012315">
    <property type="entry name" value="KASH"/>
</dbReference>
<gene>
    <name evidence="12" type="ORF">KUF71_004972</name>
</gene>
<dbReference type="InterPro" id="IPR018159">
    <property type="entry name" value="Spectrin/alpha-actinin"/>
</dbReference>
<dbReference type="EMBL" id="JAHWGI010001411">
    <property type="protein sequence ID" value="KAK3930238.1"/>
    <property type="molecule type" value="Genomic_DNA"/>
</dbReference>
<evidence type="ECO:0000256" key="8">
    <source>
        <dbReference type="PROSITE-ProRule" id="PRU00385"/>
    </source>
</evidence>
<dbReference type="GO" id="GO:0007097">
    <property type="term" value="P:nuclear migration"/>
    <property type="evidence" value="ECO:0007669"/>
    <property type="project" value="TreeGrafter"/>
</dbReference>
<comment type="subcellular location">
    <subcellularLocation>
        <location evidence="1">Nucleus membrane</location>
    </subcellularLocation>
</comment>
<keyword evidence="7" id="KW-0539">Nucleus</keyword>
<evidence type="ECO:0000313" key="13">
    <source>
        <dbReference type="Proteomes" id="UP001219518"/>
    </source>
</evidence>
<feature type="compositionally biased region" description="Basic and acidic residues" evidence="10">
    <location>
        <begin position="410"/>
        <end position="426"/>
    </location>
</feature>
<dbReference type="FunFam" id="1.20.58.60:FF:000171">
    <property type="entry name" value="Uncharacterized protein, isoform B"/>
    <property type="match status" value="1"/>
</dbReference>
<dbReference type="GO" id="GO:0005737">
    <property type="term" value="C:cytoplasm"/>
    <property type="evidence" value="ECO:0007669"/>
    <property type="project" value="TreeGrafter"/>
</dbReference>
<feature type="coiled-coil region" evidence="9">
    <location>
        <begin position="3045"/>
        <end position="3072"/>
    </location>
</feature>
<keyword evidence="5" id="KW-1133">Transmembrane helix</keyword>
<evidence type="ECO:0000259" key="11">
    <source>
        <dbReference type="PROSITE" id="PS51049"/>
    </source>
</evidence>
<comment type="similarity">
    <text evidence="2">Belongs to the nesprin family.</text>
</comment>
<name>A0AAE1HZH6_9NEOP</name>
<feature type="coiled-coil region" evidence="9">
    <location>
        <begin position="2613"/>
        <end position="2640"/>
    </location>
</feature>
<feature type="topological domain" description="Cytoplasmic" evidence="8">
    <location>
        <begin position="1"/>
        <end position="3391"/>
    </location>
</feature>
<dbReference type="GO" id="GO:0051015">
    <property type="term" value="F:actin filament binding"/>
    <property type="evidence" value="ECO:0007669"/>
    <property type="project" value="TreeGrafter"/>
</dbReference>
<dbReference type="PANTHER" id="PTHR47535">
    <property type="entry name" value="MUSCLE-SPECIFIC PROTEIN 300 KDA, ISOFORM G"/>
    <property type="match status" value="1"/>
</dbReference>
<protein>
    <submittedName>
        <fullName evidence="12">Nesprin-1</fullName>
    </submittedName>
</protein>
<dbReference type="CDD" id="cd00176">
    <property type="entry name" value="SPEC"/>
    <property type="match status" value="3"/>
</dbReference>
<dbReference type="Proteomes" id="UP001219518">
    <property type="component" value="Unassembled WGS sequence"/>
</dbReference>
<feature type="region of interest" description="Disordered" evidence="10">
    <location>
        <begin position="593"/>
        <end position="668"/>
    </location>
</feature>
<dbReference type="PROSITE" id="PS51049">
    <property type="entry name" value="KASH"/>
    <property type="match status" value="1"/>
</dbReference>
<comment type="caution">
    <text evidence="12">The sequence shown here is derived from an EMBL/GenBank/DDBJ whole genome shotgun (WGS) entry which is preliminary data.</text>
</comment>
<proteinExistence type="inferred from homology"/>
<feature type="compositionally biased region" description="Polar residues" evidence="10">
    <location>
        <begin position="764"/>
        <end position="784"/>
    </location>
</feature>